<evidence type="ECO:0000256" key="5">
    <source>
        <dbReference type="HAMAP-Rule" id="MF_00902"/>
    </source>
</evidence>
<name>A0A847SI94_9NEIS</name>
<evidence type="ECO:0000256" key="4">
    <source>
        <dbReference type="ARBA" id="ARBA00023136"/>
    </source>
</evidence>
<dbReference type="PRINTS" id="PR01840">
    <property type="entry name" value="TATCFAMILY"/>
</dbReference>
<evidence type="ECO:0000313" key="7">
    <source>
        <dbReference type="Proteomes" id="UP000587991"/>
    </source>
</evidence>
<comment type="similarity">
    <text evidence="5">Belongs to the TatC family.</text>
</comment>
<feature type="transmembrane region" description="Helical" evidence="5">
    <location>
        <begin position="104"/>
        <end position="135"/>
    </location>
</feature>
<keyword evidence="5" id="KW-0653">Protein transport</keyword>
<dbReference type="EMBL" id="JABAIM010000005">
    <property type="protein sequence ID" value="NLR76879.1"/>
    <property type="molecule type" value="Genomic_DNA"/>
</dbReference>
<sequence>MSSLQGESLISHLIELRNRLLWVVLAFVVVFFIGLYFANPLYSWLTAPLIKISPAGLISTGVTAPFVILMKIAALVAFVLTLPHTLYQIWAFVAPGLYAHEKRLVLPFIISATVLFLIGMAFAYFFVFGMVFKFIAAIIPPNMRWTPDSAAYFEFILNMFFMFGLTFEVPVAVVLLAKLGVVPVTKLKTARPYVIVGAFAVAAVVTPPDVASQLMLAIPLWWLYELGVVAAGIMVRPKPTRE</sequence>
<feature type="transmembrane region" description="Helical" evidence="5">
    <location>
        <begin position="189"/>
        <end position="208"/>
    </location>
</feature>
<dbReference type="PANTHER" id="PTHR30371:SF0">
    <property type="entry name" value="SEC-INDEPENDENT PROTEIN TRANSLOCASE PROTEIN TATC, CHLOROPLASTIC-RELATED"/>
    <property type="match status" value="1"/>
</dbReference>
<comment type="function">
    <text evidence="5">Part of the twin-arginine translocation (Tat) system that transports large folded proteins containing a characteristic twin-arginine motif in their signal peptide across membranes. Together with TatB, TatC is part of a receptor directly interacting with Tat signal peptides.</text>
</comment>
<comment type="subunit">
    <text evidence="5">The Tat system comprises two distinct complexes: a TatABC complex, containing multiple copies of TatA, TatB and TatC subunits, and a separate TatA complex, containing only TatA subunits. Substrates initially bind to the TatABC complex, which probably triggers association of the separate TatA complex to form the active translocon.</text>
</comment>
<dbReference type="GO" id="GO:0009977">
    <property type="term" value="F:proton motive force dependent protein transmembrane transporter activity"/>
    <property type="evidence" value="ECO:0007669"/>
    <property type="project" value="TreeGrafter"/>
</dbReference>
<dbReference type="Proteomes" id="UP000587991">
    <property type="component" value="Unassembled WGS sequence"/>
</dbReference>
<feature type="transmembrane region" description="Helical" evidence="5">
    <location>
        <begin position="155"/>
        <end position="177"/>
    </location>
</feature>
<keyword evidence="4 5" id="KW-0472">Membrane</keyword>
<feature type="transmembrane region" description="Helical" evidence="5">
    <location>
        <begin position="214"/>
        <end position="235"/>
    </location>
</feature>
<comment type="subcellular location">
    <subcellularLocation>
        <location evidence="5">Cell membrane</location>
        <topology evidence="5">Multi-pass membrane protein</topology>
    </subcellularLocation>
    <subcellularLocation>
        <location evidence="1">Membrane</location>
        <topology evidence="1">Multi-pass membrane protein</topology>
    </subcellularLocation>
</comment>
<dbReference type="GO" id="GO:0043953">
    <property type="term" value="P:protein transport by the Tat complex"/>
    <property type="evidence" value="ECO:0007669"/>
    <property type="project" value="UniProtKB-UniRule"/>
</dbReference>
<keyword evidence="5" id="KW-0811">Translocation</keyword>
<proteinExistence type="inferred from homology"/>
<evidence type="ECO:0000313" key="6">
    <source>
        <dbReference type="EMBL" id="NLR76879.1"/>
    </source>
</evidence>
<keyword evidence="7" id="KW-1185">Reference proteome</keyword>
<dbReference type="GO" id="GO:0065002">
    <property type="term" value="P:intracellular protein transmembrane transport"/>
    <property type="evidence" value="ECO:0007669"/>
    <property type="project" value="TreeGrafter"/>
</dbReference>
<dbReference type="InterPro" id="IPR002033">
    <property type="entry name" value="TatC"/>
</dbReference>
<evidence type="ECO:0000256" key="3">
    <source>
        <dbReference type="ARBA" id="ARBA00022989"/>
    </source>
</evidence>
<keyword evidence="5" id="KW-0813">Transport</keyword>
<keyword evidence="2 5" id="KW-0812">Transmembrane</keyword>
<keyword evidence="3 5" id="KW-1133">Transmembrane helix</keyword>
<protein>
    <recommendedName>
        <fullName evidence="5">Sec-independent protein translocase protein TatC</fullName>
    </recommendedName>
</protein>
<dbReference type="HAMAP" id="MF_00902">
    <property type="entry name" value="TatC"/>
    <property type="match status" value="1"/>
</dbReference>
<organism evidence="6 7">
    <name type="scientific">Leeia aquatica</name>
    <dbReference type="NCBI Taxonomy" id="2725557"/>
    <lineage>
        <taxon>Bacteria</taxon>
        <taxon>Pseudomonadati</taxon>
        <taxon>Pseudomonadota</taxon>
        <taxon>Betaproteobacteria</taxon>
        <taxon>Neisseriales</taxon>
        <taxon>Leeiaceae</taxon>
        <taxon>Leeia</taxon>
    </lineage>
</organism>
<accession>A0A847SI94</accession>
<dbReference type="Pfam" id="PF00902">
    <property type="entry name" value="TatC"/>
    <property type="match status" value="1"/>
</dbReference>
<feature type="transmembrane region" description="Helical" evidence="5">
    <location>
        <begin position="58"/>
        <end position="83"/>
    </location>
</feature>
<dbReference type="PANTHER" id="PTHR30371">
    <property type="entry name" value="SEC-INDEPENDENT PROTEIN TRANSLOCASE PROTEIN TATC"/>
    <property type="match status" value="1"/>
</dbReference>
<evidence type="ECO:0000256" key="2">
    <source>
        <dbReference type="ARBA" id="ARBA00022692"/>
    </source>
</evidence>
<dbReference type="GO" id="GO:0033281">
    <property type="term" value="C:TAT protein transport complex"/>
    <property type="evidence" value="ECO:0007669"/>
    <property type="project" value="UniProtKB-UniRule"/>
</dbReference>
<dbReference type="AlphaFoldDB" id="A0A847SI94"/>
<dbReference type="NCBIfam" id="TIGR00945">
    <property type="entry name" value="tatC"/>
    <property type="match status" value="1"/>
</dbReference>
<evidence type="ECO:0000256" key="1">
    <source>
        <dbReference type="ARBA" id="ARBA00004141"/>
    </source>
</evidence>
<comment type="caution">
    <text evidence="6">The sequence shown here is derived from an EMBL/GenBank/DDBJ whole genome shotgun (WGS) entry which is preliminary data.</text>
</comment>
<feature type="transmembrane region" description="Helical" evidence="5">
    <location>
        <begin position="20"/>
        <end position="38"/>
    </location>
</feature>
<reference evidence="6 7" key="1">
    <citation type="submission" date="2020-04" db="EMBL/GenBank/DDBJ databases">
        <title>Draft genome of Leeia sp. IMCC25680.</title>
        <authorList>
            <person name="Song J."/>
            <person name="Cho J.-C."/>
        </authorList>
    </citation>
    <scope>NUCLEOTIDE SEQUENCE [LARGE SCALE GENOMIC DNA]</scope>
    <source>
        <strain evidence="6 7">IMCC25680</strain>
    </source>
</reference>
<gene>
    <name evidence="5 6" type="primary">tatC</name>
    <name evidence="6" type="ORF">HF682_17050</name>
</gene>
<keyword evidence="5" id="KW-1003">Cell membrane</keyword>